<dbReference type="Proteomes" id="UP000241507">
    <property type="component" value="Chromosome"/>
</dbReference>
<organism evidence="1 2">
    <name type="scientific">Christiangramia fulva</name>
    <dbReference type="NCBI Taxonomy" id="2126553"/>
    <lineage>
        <taxon>Bacteria</taxon>
        <taxon>Pseudomonadati</taxon>
        <taxon>Bacteroidota</taxon>
        <taxon>Flavobacteriia</taxon>
        <taxon>Flavobacteriales</taxon>
        <taxon>Flavobacteriaceae</taxon>
        <taxon>Christiangramia</taxon>
    </lineage>
</organism>
<protein>
    <submittedName>
        <fullName evidence="1">Uncharacterized protein</fullName>
    </submittedName>
</protein>
<proteinExistence type="predicted"/>
<keyword evidence="2" id="KW-1185">Reference proteome</keyword>
<accession>A0A2R3ZAG3</accession>
<dbReference type="OrthoDB" id="9153693at2"/>
<evidence type="ECO:0000313" key="1">
    <source>
        <dbReference type="EMBL" id="AVR47230.1"/>
    </source>
</evidence>
<name>A0A2R3ZAG3_9FLAO</name>
<gene>
    <name evidence="1" type="ORF">C7S20_19325</name>
</gene>
<dbReference type="AlphaFoldDB" id="A0A2R3ZAG3"/>
<evidence type="ECO:0000313" key="2">
    <source>
        <dbReference type="Proteomes" id="UP000241507"/>
    </source>
</evidence>
<dbReference type="EMBL" id="CP028136">
    <property type="protein sequence ID" value="AVR47230.1"/>
    <property type="molecule type" value="Genomic_DNA"/>
</dbReference>
<reference evidence="2" key="1">
    <citation type="submission" date="2018-03" db="EMBL/GenBank/DDBJ databases">
        <title>Gramella fulva sp. nov., isolated from a dry surface of tidal flat.</title>
        <authorList>
            <person name="Hwang S.H."/>
            <person name="Hwang W.M."/>
            <person name="Kang K."/>
            <person name="Ahn T.-Y."/>
        </authorList>
    </citation>
    <scope>NUCLEOTIDE SEQUENCE [LARGE SCALE GENOMIC DNA]</scope>
    <source>
        <strain evidence="2">SH35</strain>
    </source>
</reference>
<dbReference type="RefSeq" id="WP_107013996.1">
    <property type="nucleotide sequence ID" value="NZ_CP028136.1"/>
</dbReference>
<sequence length="173" mass="20730">MNFYKNNEMVPMTRRYPDLKDKVKKRDNKISIQLIRAWDVERDAEKVLKIFLQNIDKLSSYRYWELLRSVWIICGTVENAQFFSSLMKSNKPNRHYFSTPEEHEFLRSLPDQMDVYRACNSPQDGGISWTLDYDYACKYAKDFQKNMVLNNKINKSEVFAYINRNNESEILIL</sequence>
<dbReference type="KEGG" id="grs:C7S20_19325"/>